<dbReference type="InterPro" id="IPR024072">
    <property type="entry name" value="DHFR-like_dom_sf"/>
</dbReference>
<dbReference type="Proteomes" id="UP000265862">
    <property type="component" value="Unassembled WGS sequence"/>
</dbReference>
<accession>A0A396ST89</accession>
<keyword evidence="3" id="KW-0560">Oxidoreductase</keyword>
<dbReference type="GO" id="GO:0008703">
    <property type="term" value="F:5-amino-6-(5-phosphoribosylamino)uracil reductase activity"/>
    <property type="evidence" value="ECO:0007669"/>
    <property type="project" value="InterPro"/>
</dbReference>
<dbReference type="GO" id="GO:0009231">
    <property type="term" value="P:riboflavin biosynthetic process"/>
    <property type="evidence" value="ECO:0007669"/>
    <property type="project" value="InterPro"/>
</dbReference>
<proteinExistence type="predicted"/>
<dbReference type="PANTHER" id="PTHR38011:SF7">
    <property type="entry name" value="2,5-DIAMINO-6-RIBOSYLAMINO-4(3H)-PYRIMIDINONE 5'-PHOSPHATE REDUCTASE"/>
    <property type="match status" value="1"/>
</dbReference>
<dbReference type="Gene3D" id="3.40.430.10">
    <property type="entry name" value="Dihydrofolate Reductase, subunit A"/>
    <property type="match status" value="1"/>
</dbReference>
<dbReference type="InterPro" id="IPR050765">
    <property type="entry name" value="Riboflavin_Biosynth_HTPR"/>
</dbReference>
<feature type="domain" description="Bacterial bifunctional deaminase-reductase C-terminal" evidence="4">
    <location>
        <begin position="103"/>
        <end position="197"/>
    </location>
</feature>
<dbReference type="EMBL" id="QOCV01000009">
    <property type="protein sequence ID" value="RHW53870.1"/>
    <property type="molecule type" value="Genomic_DNA"/>
</dbReference>
<gene>
    <name evidence="5" type="ORF">DS835_06275</name>
</gene>
<evidence type="ECO:0000313" key="5">
    <source>
        <dbReference type="EMBL" id="RHW53870.1"/>
    </source>
</evidence>
<dbReference type="AlphaFoldDB" id="A0A396ST89"/>
<dbReference type="SUPFAM" id="SSF53597">
    <property type="entry name" value="Dihydrofolate reductase-like"/>
    <property type="match status" value="1"/>
</dbReference>
<comment type="pathway">
    <text evidence="1">Cofactor biosynthesis; riboflavin biosynthesis.</text>
</comment>
<organism evidence="5 6">
    <name type="scientific">Lactobacillus bombicola</name>
    <dbReference type="NCBI Taxonomy" id="1505723"/>
    <lineage>
        <taxon>Bacteria</taxon>
        <taxon>Bacillati</taxon>
        <taxon>Bacillota</taxon>
        <taxon>Bacilli</taxon>
        <taxon>Lactobacillales</taxon>
        <taxon>Lactobacillaceae</taxon>
        <taxon>Lactobacillus</taxon>
    </lineage>
</organism>
<sequence>MDRAKVVVHMYVTIDGKIDGKCDSPASSKYYNDELFVLSNADGNGRRTIQMYAAPETLDLSQYSTAGIKYEDWLPDIESATWAVAFDRKGKCGWNKNYFLYHNQQMRAIEVVTKKARKEYLSFLRTMEIPYIVSGEENFNLKEVLVKLRAHFGIEKLALCGGARINGVFLEQHLVDEISLVISPYVNGDREIKATFETTSRIDDQFKIDFIKKLPDGGLHLIFKKGE</sequence>
<evidence type="ECO:0000313" key="6">
    <source>
        <dbReference type="Proteomes" id="UP000265862"/>
    </source>
</evidence>
<protein>
    <submittedName>
        <fullName evidence="5">Deaminase</fullName>
    </submittedName>
</protein>
<reference evidence="5 6" key="1">
    <citation type="submission" date="2018-07" db="EMBL/GenBank/DDBJ databases">
        <title>Genome sequences of six Lactobacillus spp. isolated from bumble bee guts.</title>
        <authorList>
            <person name="Motta E.V.S."/>
            <person name="Moran N.A."/>
        </authorList>
    </citation>
    <scope>NUCLEOTIDE SEQUENCE [LARGE SCALE GENOMIC DNA]</scope>
    <source>
        <strain evidence="5 6">OCC3</strain>
    </source>
</reference>
<evidence type="ECO:0000259" key="4">
    <source>
        <dbReference type="Pfam" id="PF01872"/>
    </source>
</evidence>
<evidence type="ECO:0000256" key="3">
    <source>
        <dbReference type="ARBA" id="ARBA00023002"/>
    </source>
</evidence>
<dbReference type="PANTHER" id="PTHR38011">
    <property type="entry name" value="DIHYDROFOLATE REDUCTASE FAMILY PROTEIN (AFU_ORTHOLOGUE AFUA_8G06820)"/>
    <property type="match status" value="1"/>
</dbReference>
<comment type="caution">
    <text evidence="5">The sequence shown here is derived from an EMBL/GenBank/DDBJ whole genome shotgun (WGS) entry which is preliminary data.</text>
</comment>
<evidence type="ECO:0000256" key="2">
    <source>
        <dbReference type="ARBA" id="ARBA00022857"/>
    </source>
</evidence>
<evidence type="ECO:0000256" key="1">
    <source>
        <dbReference type="ARBA" id="ARBA00005104"/>
    </source>
</evidence>
<dbReference type="Pfam" id="PF01872">
    <property type="entry name" value="RibD_C"/>
    <property type="match status" value="1"/>
</dbReference>
<keyword evidence="2" id="KW-0521">NADP</keyword>
<dbReference type="InterPro" id="IPR002734">
    <property type="entry name" value="RibDG_C"/>
</dbReference>
<dbReference type="RefSeq" id="WP_118898134.1">
    <property type="nucleotide sequence ID" value="NZ_QOCV01000009.1"/>
</dbReference>
<name>A0A396ST89_9LACO</name>